<protein>
    <submittedName>
        <fullName evidence="1">N-6 DNA methylase</fullName>
    </submittedName>
</protein>
<dbReference type="EMBL" id="JZWT02000001">
    <property type="protein sequence ID" value="MFB6489636.1"/>
    <property type="molecule type" value="Genomic_DNA"/>
</dbReference>
<keyword evidence="1" id="KW-0489">Methyltransferase</keyword>
<reference evidence="1" key="1">
    <citation type="submission" date="2024-07" db="EMBL/GenBank/DDBJ databases">
        <title>Metagenome and Metagenome-Assembled Genomes of Archaea from a hot spring from the geothermal field of Los Azufres, Mexico.</title>
        <authorList>
            <person name="Marin-Paredes R."/>
            <person name="Martinez-Romero E."/>
            <person name="Servin-Garciduenas L.E."/>
        </authorList>
    </citation>
    <scope>NUCLEOTIDE SEQUENCE</scope>
</reference>
<name>A0ACC6UY56_9CREN</name>
<proteinExistence type="predicted"/>
<evidence type="ECO:0000313" key="1">
    <source>
        <dbReference type="EMBL" id="MFB6489636.1"/>
    </source>
</evidence>
<comment type="caution">
    <text evidence="1">The sequence shown here is derived from an EMBL/GenBank/DDBJ whole genome shotgun (WGS) entry which is preliminary data.</text>
</comment>
<sequence>MSEAHCEEGPGGVELCAYRGLLIALAPPSPRELAEELARRGRVDLVASSLDEAPLKARLAEEEVLAEAKGVAEEILSSLARAAGEARGAEAELAYEVAVLALKLAAGEQPRVRLPGDVERIAEGLARAIAEAPALIKGDLAGRIYNEALRDLAKRKGLAAYYTEAPAAHLLARLAASALAGRGLVKVADFACGTGALLAAAYIALSRSALRVELYGVEADPLAADIAEASLRLLGADAKIFKIPLGVEEGGPRLGGLELLRGRPPGLPGELDLIIMNPPFTRATGRGRRLKGRGLFGFVEEGRGDLARAYERLRREVSQAWRGAVAAKAGLFPERIRRIIAGEAPQYLAVGQAGEGALFLYLAHLYLGEGGALAFVLPRAFLSGASWFLARALLASQYDVEYVVVSADPSGYSFSEGSSLSEVLVVAKKGTGRGRAKFVILERKPRASVDAAALAEEIKEARGRASANGAEAAVVEVDRGDLVELADNWGVFAAVPDGALLRVVRGLAKGVVEAGGRALEIPIAKFGEIIEEIGVDRRQFHDMFERAGGETPYPAVLGGGEEVRRRMLAPSPGYIRPKSKRGEGAFRKYSGRVLVPDRIRWDTAHVLAIYSPRPVLSNMFYAVRLRCAGPEAEKALVLWLNSSWGVLTALAHRSETEGAWSQIKMGQWRLMPTLNVCALGSGLRPLAEAFDELAEAEPARLPRQFGGDPVRRAIDEAVVKALGGEPGAWLNELHSRLGALLSRLARRARSTSRASA</sequence>
<evidence type="ECO:0000313" key="2">
    <source>
        <dbReference type="Proteomes" id="UP000033636"/>
    </source>
</evidence>
<accession>A0ACC6UY56</accession>
<dbReference type="Proteomes" id="UP000033636">
    <property type="component" value="Unassembled WGS sequence"/>
</dbReference>
<organism evidence="1 2">
    <name type="scientific">Thermoproteus sp. AZ2</name>
    <dbReference type="NCBI Taxonomy" id="1609232"/>
    <lineage>
        <taxon>Archaea</taxon>
        <taxon>Thermoproteota</taxon>
        <taxon>Thermoprotei</taxon>
        <taxon>Thermoproteales</taxon>
        <taxon>Thermoproteaceae</taxon>
        <taxon>Thermoproteus</taxon>
    </lineage>
</organism>
<keyword evidence="1" id="KW-0808">Transferase</keyword>
<gene>
    <name evidence="1" type="ORF">TU35_000025</name>
</gene>